<proteinExistence type="inferred from homology"/>
<gene>
    <name evidence="4" type="primary">sspH</name>
    <name evidence="5" type="ORF">I6U48_08160</name>
</gene>
<dbReference type="GO" id="GO:0042601">
    <property type="term" value="C:endospore-forming forespore"/>
    <property type="evidence" value="ECO:0007669"/>
    <property type="project" value="InterPro"/>
</dbReference>
<evidence type="ECO:0000256" key="2">
    <source>
        <dbReference type="ARBA" id="ARBA00006573"/>
    </source>
</evidence>
<evidence type="ECO:0000313" key="5">
    <source>
        <dbReference type="EMBL" id="MBV7272884.1"/>
    </source>
</evidence>
<evidence type="ECO:0000256" key="4">
    <source>
        <dbReference type="HAMAP-Rule" id="MF_00667"/>
    </source>
</evidence>
<organism evidence="5 6">
    <name type="scientific">Clostridium thailandense</name>
    <dbReference type="NCBI Taxonomy" id="2794346"/>
    <lineage>
        <taxon>Bacteria</taxon>
        <taxon>Bacillati</taxon>
        <taxon>Bacillota</taxon>
        <taxon>Clostridia</taxon>
        <taxon>Eubacteriales</taxon>
        <taxon>Clostridiaceae</taxon>
        <taxon>Clostridium</taxon>
    </lineage>
</organism>
<dbReference type="RefSeq" id="WP_218319914.1">
    <property type="nucleotide sequence ID" value="NZ_JAEEGC010000034.1"/>
</dbReference>
<dbReference type="GO" id="GO:0030436">
    <property type="term" value="P:asexual sporulation"/>
    <property type="evidence" value="ECO:0007669"/>
    <property type="project" value="UniProtKB-UniRule"/>
</dbReference>
<comment type="subcellular location">
    <subcellularLocation>
        <location evidence="1 4">Spore core</location>
    </subcellularLocation>
</comment>
<dbReference type="InterPro" id="IPR012610">
    <property type="entry name" value="SASP_SspH"/>
</dbReference>
<evidence type="ECO:0000256" key="3">
    <source>
        <dbReference type="ARBA" id="ARBA00022969"/>
    </source>
</evidence>
<dbReference type="Pfam" id="PF08141">
    <property type="entry name" value="SspH"/>
    <property type="match status" value="1"/>
</dbReference>
<keyword evidence="6" id="KW-1185">Reference proteome</keyword>
<sequence length="59" mass="6542">MDTVRAKEIVSSPIMANVTYNGASVYIESVNDLRETAKIHSLNQPENSQVVSLTNLTEY</sequence>
<dbReference type="NCBIfam" id="TIGR02861">
    <property type="entry name" value="SASP_H"/>
    <property type="match status" value="1"/>
</dbReference>
<comment type="similarity">
    <text evidence="2 4">Belongs to the SspH family.</text>
</comment>
<dbReference type="GO" id="GO:0030435">
    <property type="term" value="P:sporulation resulting in formation of a cellular spore"/>
    <property type="evidence" value="ECO:0007669"/>
    <property type="project" value="UniProtKB-KW"/>
</dbReference>
<reference evidence="5" key="1">
    <citation type="submission" date="2020-12" db="EMBL/GenBank/DDBJ databases">
        <title>Clostridium thailandense sp. nov., a novel acetogenic bacterium isolated from peat land soil in Thailand.</title>
        <authorList>
            <person name="Chaikitkaew S."/>
            <person name="Birkeland N.K."/>
        </authorList>
    </citation>
    <scope>NUCLEOTIDE SEQUENCE</scope>
    <source>
        <strain evidence="5">PL3</strain>
    </source>
</reference>
<evidence type="ECO:0000313" key="6">
    <source>
        <dbReference type="Proteomes" id="UP000694308"/>
    </source>
</evidence>
<evidence type="ECO:0000256" key="1">
    <source>
        <dbReference type="ARBA" id="ARBA00004288"/>
    </source>
</evidence>
<name>A0A949X273_9CLOT</name>
<dbReference type="AlphaFoldDB" id="A0A949X273"/>
<keyword evidence="3 4" id="KW-0749">Sporulation</keyword>
<dbReference type="HAMAP" id="MF_00667">
    <property type="entry name" value="SspH"/>
    <property type="match status" value="1"/>
</dbReference>
<dbReference type="EMBL" id="JAEEGC010000034">
    <property type="protein sequence ID" value="MBV7272884.1"/>
    <property type="molecule type" value="Genomic_DNA"/>
</dbReference>
<protein>
    <recommendedName>
        <fullName evidence="4">Small, acid-soluble spore protein H</fullName>
        <shortName evidence="4">SASP H</shortName>
    </recommendedName>
</protein>
<accession>A0A949X273</accession>
<comment type="caution">
    <text evidence="5">The sequence shown here is derived from an EMBL/GenBank/DDBJ whole genome shotgun (WGS) entry which is preliminary data.</text>
</comment>
<dbReference type="Proteomes" id="UP000694308">
    <property type="component" value="Unassembled WGS sequence"/>
</dbReference>